<accession>A0ABW2DK24</accession>
<dbReference type="EMBL" id="JBHSYQ010000003">
    <property type="protein sequence ID" value="MFC6996933.1"/>
    <property type="molecule type" value="Genomic_DNA"/>
</dbReference>
<evidence type="ECO:0000313" key="2">
    <source>
        <dbReference type="EMBL" id="MFC6996933.1"/>
    </source>
</evidence>
<sequence length="403" mass="46179">MRRVLLLLCCTFMFAQAMGQSSPLEAYWQDGLKFRSKDTLYRFSVGGRLHYDLAYSGQSEELGSRFEHKRTQVEVRRARISLEGNIRKELAYEFEVTFGEDIEFADMYVAFLQVPLVERLTVGHFREPFGLEELTSSNAIVFMERALTSTFGPDRNTGIMVQKPFWQERLRGYVGVFRITDDLGNDRQGLGDHSFTTRWAFAPVVADHNQVLHLGLAFNRIAPDTGNYRISTNNEVNTSPDYLDTGVLKGVENVNQLGTELGFTRGRWLLQGEWIQSFTKFSNQAPDGLANAKHRYQSFYLLTSFFLKGGARVYSKGSNRFNPVLQPRHPGQDDFGGAWEAGLRYSYLDLRDSRQPLHTLHNVTAGLTWYYNTNTRVMMNYVHSLFNQGARANTLQGRLQFTF</sequence>
<dbReference type="InterPro" id="IPR023614">
    <property type="entry name" value="Porin_dom_sf"/>
</dbReference>
<name>A0ABW2DK24_9BACT</name>
<feature type="signal peptide" evidence="1">
    <location>
        <begin position="1"/>
        <end position="17"/>
    </location>
</feature>
<dbReference type="SUPFAM" id="SSF56935">
    <property type="entry name" value="Porins"/>
    <property type="match status" value="1"/>
</dbReference>
<reference evidence="3" key="1">
    <citation type="journal article" date="2019" name="Int. J. Syst. Evol. Microbiol.">
        <title>The Global Catalogue of Microorganisms (GCM) 10K type strain sequencing project: providing services to taxonomists for standard genome sequencing and annotation.</title>
        <authorList>
            <consortium name="The Broad Institute Genomics Platform"/>
            <consortium name="The Broad Institute Genome Sequencing Center for Infectious Disease"/>
            <person name="Wu L."/>
            <person name="Ma J."/>
        </authorList>
    </citation>
    <scope>NUCLEOTIDE SEQUENCE [LARGE SCALE GENOMIC DNA]</scope>
    <source>
        <strain evidence="3">CGMCC 4.7393</strain>
    </source>
</reference>
<dbReference type="InterPro" id="IPR010870">
    <property type="entry name" value="Porin_O/P"/>
</dbReference>
<dbReference type="Proteomes" id="UP001596405">
    <property type="component" value="Unassembled WGS sequence"/>
</dbReference>
<protein>
    <submittedName>
        <fullName evidence="2">OprO/OprP family phosphate-selective porin</fullName>
    </submittedName>
</protein>
<dbReference type="RefSeq" id="WP_161486751.1">
    <property type="nucleotide sequence ID" value="NZ_JBHSYQ010000003.1"/>
</dbReference>
<dbReference type="Gene3D" id="2.40.160.10">
    <property type="entry name" value="Porin"/>
    <property type="match status" value="1"/>
</dbReference>
<proteinExistence type="predicted"/>
<feature type="chain" id="PRO_5047461826" evidence="1">
    <location>
        <begin position="18"/>
        <end position="403"/>
    </location>
</feature>
<dbReference type="Pfam" id="PF07396">
    <property type="entry name" value="Porin_O_P"/>
    <property type="match status" value="1"/>
</dbReference>
<keyword evidence="3" id="KW-1185">Reference proteome</keyword>
<keyword evidence="1" id="KW-0732">Signal</keyword>
<organism evidence="2 3">
    <name type="scientific">Rufibacter roseus</name>
    <dbReference type="NCBI Taxonomy" id="1567108"/>
    <lineage>
        <taxon>Bacteria</taxon>
        <taxon>Pseudomonadati</taxon>
        <taxon>Bacteroidota</taxon>
        <taxon>Cytophagia</taxon>
        <taxon>Cytophagales</taxon>
        <taxon>Hymenobacteraceae</taxon>
        <taxon>Rufibacter</taxon>
    </lineage>
</organism>
<gene>
    <name evidence="2" type="ORF">ACFQHR_04815</name>
</gene>
<evidence type="ECO:0000256" key="1">
    <source>
        <dbReference type="SAM" id="SignalP"/>
    </source>
</evidence>
<comment type="caution">
    <text evidence="2">The sequence shown here is derived from an EMBL/GenBank/DDBJ whole genome shotgun (WGS) entry which is preliminary data.</text>
</comment>
<evidence type="ECO:0000313" key="3">
    <source>
        <dbReference type="Proteomes" id="UP001596405"/>
    </source>
</evidence>